<name>A0ACB8TTD4_9APHY</name>
<organism evidence="1 2">
    <name type="scientific">Irpex rosettiformis</name>
    <dbReference type="NCBI Taxonomy" id="378272"/>
    <lineage>
        <taxon>Eukaryota</taxon>
        <taxon>Fungi</taxon>
        <taxon>Dikarya</taxon>
        <taxon>Basidiomycota</taxon>
        <taxon>Agaricomycotina</taxon>
        <taxon>Agaricomycetes</taxon>
        <taxon>Polyporales</taxon>
        <taxon>Irpicaceae</taxon>
        <taxon>Irpex</taxon>
    </lineage>
</organism>
<accession>A0ACB8TTD4</accession>
<keyword evidence="2" id="KW-1185">Reference proteome</keyword>
<dbReference type="Proteomes" id="UP001055072">
    <property type="component" value="Unassembled WGS sequence"/>
</dbReference>
<reference evidence="1" key="1">
    <citation type="journal article" date="2021" name="Environ. Microbiol.">
        <title>Gene family expansions and transcriptome signatures uncover fungal adaptations to wood decay.</title>
        <authorList>
            <person name="Hage H."/>
            <person name="Miyauchi S."/>
            <person name="Viragh M."/>
            <person name="Drula E."/>
            <person name="Min B."/>
            <person name="Chaduli D."/>
            <person name="Navarro D."/>
            <person name="Favel A."/>
            <person name="Norest M."/>
            <person name="Lesage-Meessen L."/>
            <person name="Balint B."/>
            <person name="Merenyi Z."/>
            <person name="de Eugenio L."/>
            <person name="Morin E."/>
            <person name="Martinez A.T."/>
            <person name="Baldrian P."/>
            <person name="Stursova M."/>
            <person name="Martinez M.J."/>
            <person name="Novotny C."/>
            <person name="Magnuson J.K."/>
            <person name="Spatafora J.W."/>
            <person name="Maurice S."/>
            <person name="Pangilinan J."/>
            <person name="Andreopoulos W."/>
            <person name="LaButti K."/>
            <person name="Hundley H."/>
            <person name="Na H."/>
            <person name="Kuo A."/>
            <person name="Barry K."/>
            <person name="Lipzen A."/>
            <person name="Henrissat B."/>
            <person name="Riley R."/>
            <person name="Ahrendt S."/>
            <person name="Nagy L.G."/>
            <person name="Grigoriev I.V."/>
            <person name="Martin F."/>
            <person name="Rosso M.N."/>
        </authorList>
    </citation>
    <scope>NUCLEOTIDE SEQUENCE</scope>
    <source>
        <strain evidence="1">CBS 384.51</strain>
    </source>
</reference>
<evidence type="ECO:0000313" key="2">
    <source>
        <dbReference type="Proteomes" id="UP001055072"/>
    </source>
</evidence>
<protein>
    <submittedName>
        <fullName evidence="1">Uncharacterized protein</fullName>
    </submittedName>
</protein>
<proteinExistence type="predicted"/>
<evidence type="ECO:0000313" key="1">
    <source>
        <dbReference type="EMBL" id="KAI0085196.1"/>
    </source>
</evidence>
<sequence length="693" mass="79445">MFGRGSRFPPEKASDVPGPGAYDPEDPKYDTYKRVPGPGTYNVTSRNTDGKPTGRDPSGDKYAILQRKLENLERVHEDSKREHQAEQERLKQELARTQRINSETNDQLEKLKRQNDAQDARIQELKKSNLSDQLEIKDLRVKLRMMEHEKAQLSSKQGEVSETKKALYTLETKRREELRERDRRIAELEKSLTAERDKRESAETKMVKTRGEISSELQEARLESRTLRNELREAKSETEKVEAALVVLKTESEDTEEELLEQLDNYKALLSRVAQEYGRLASTTVSKATHERVKHESLAVHLRVNKLERKLANTECQVTELAHFVRHTQEQNTLLFAQLRDGEEQLAYYASALRHSFTQVATVTRDDLELAQELWDAGRTFKDAETERRIVEQRDNSLWTEFDALRRDQLHLHAALLLKRVDEAQDIADKRNNEVNAARKQSSRLSSELSALREELEATKTQLIDTSSSLDVCRATEESLRKQLEGAFLENKIEVAKAQKLVKHEKEATQRLAGLVTQGKAIEESLTEEIDHLTADLTEAERYREAYHNMIDEVDALVRKNALAEDEAAKLSKFNAQILGHNNPQQRIMYVDKIRQELHGVKQTLLMTTKDKEAVISENEELRCELELYKSVGVPAEVKPRTFVTRVSRAPLASHNLNTSTNTRSGSKPVRRPASRYESEHQGGDMLLNELDA</sequence>
<dbReference type="EMBL" id="MU274934">
    <property type="protein sequence ID" value="KAI0085196.1"/>
    <property type="molecule type" value="Genomic_DNA"/>
</dbReference>
<gene>
    <name evidence="1" type="ORF">BDY19DRAFT_460717</name>
</gene>
<comment type="caution">
    <text evidence="1">The sequence shown here is derived from an EMBL/GenBank/DDBJ whole genome shotgun (WGS) entry which is preliminary data.</text>
</comment>